<dbReference type="EMBL" id="BK015988">
    <property type="protein sequence ID" value="DAF88581.1"/>
    <property type="molecule type" value="Genomic_DNA"/>
</dbReference>
<proteinExistence type="predicted"/>
<reference evidence="1" key="1">
    <citation type="journal article" date="2021" name="Proc. Natl. Acad. Sci. U.S.A.">
        <title>A Catalog of Tens of Thousands of Viruses from Human Metagenomes Reveals Hidden Associations with Chronic Diseases.</title>
        <authorList>
            <person name="Tisza M.J."/>
            <person name="Buck C.B."/>
        </authorList>
    </citation>
    <scope>NUCLEOTIDE SEQUENCE</scope>
    <source>
        <strain evidence="1">Ctqzz19</strain>
    </source>
</reference>
<accession>A0A8S5U2C2</accession>
<sequence length="60" mass="6859">MLGLFGRKLVFIIYQSIQEVLQLLVLGAIPRPDIFLIGISVCLIDCIYYSTKCDVCQYKM</sequence>
<name>A0A8S5U2C2_9CAUD</name>
<evidence type="ECO:0000313" key="1">
    <source>
        <dbReference type="EMBL" id="DAF88581.1"/>
    </source>
</evidence>
<protein>
    <submittedName>
        <fullName evidence="1">Uncharacterized protein</fullName>
    </submittedName>
</protein>
<organism evidence="1">
    <name type="scientific">Siphoviridae sp. ctqzz19</name>
    <dbReference type="NCBI Taxonomy" id="2825682"/>
    <lineage>
        <taxon>Viruses</taxon>
        <taxon>Duplodnaviria</taxon>
        <taxon>Heunggongvirae</taxon>
        <taxon>Uroviricota</taxon>
        <taxon>Caudoviricetes</taxon>
    </lineage>
</organism>